<dbReference type="InterPro" id="IPR013762">
    <property type="entry name" value="Integrase-like_cat_sf"/>
</dbReference>
<dbReference type="Proteomes" id="UP000185494">
    <property type="component" value="Chromosome 2"/>
</dbReference>
<dbReference type="Pfam" id="PF00589">
    <property type="entry name" value="Phage_integrase"/>
    <property type="match status" value="1"/>
</dbReference>
<accession>A0A1L7ANQ9</accession>
<evidence type="ECO:0000259" key="3">
    <source>
        <dbReference type="PROSITE" id="PS51898"/>
    </source>
</evidence>
<geneLocation type="plasmid" evidence="4 5">
    <name>2</name>
</geneLocation>
<dbReference type="EMBL" id="CP015586">
    <property type="protein sequence ID" value="APT60380.1"/>
    <property type="molecule type" value="Genomic_DNA"/>
</dbReference>
<gene>
    <name evidence="4" type="ORF">RGI145_23845</name>
</gene>
<dbReference type="Gene3D" id="1.10.443.10">
    <property type="entry name" value="Intergrase catalytic core"/>
    <property type="match status" value="1"/>
</dbReference>
<dbReference type="CDD" id="cd00397">
    <property type="entry name" value="DNA_BRE_C"/>
    <property type="match status" value="1"/>
</dbReference>
<keyword evidence="4" id="KW-0614">Plasmid</keyword>
<feature type="region of interest" description="Disordered" evidence="2">
    <location>
        <begin position="1"/>
        <end position="21"/>
    </location>
</feature>
<sequence length="611" mass="66948">MHLSARPPTPGTPLEQASGLSPGAPLTVAMALAEVARWDDLTPTRRRNLASALRGVCRLAGMDPKGQTAEAGLSPTFLRERVFDRTATHHGLKEGTVCTIRSGLRYVLRRLGLMDPADVPLSPAWQAAMASLPARRAYGLIAFARFCSSRGVAPAAVDGSTLEAFESWLTGHSLTRRPRETVSDVRGGWNRACRDVADWPGRPLGRLARPKAYVLPPEAFPASFQADLAAFGRRLSGNVLDLPEPGSEEEEQRLLDMRPLRPSTVAMRVDHARWAASALVASGTVPIAEVTSLRDLVVPLARAEAAIRFLHRQAEALEGEAERRPSAAGHHVAEVLRIVAKHHAGLPVPQLMRIRKWQGLVALRYHGMTERNDRTVLAVMQPGRLERLLALPEALMGAARRLRDGAPAQARSLAMRAVAVGILIHLPLRLANLAGLDLDRHLYRPDPRRRGFTHLSIPREETKGRKELRLPIPPEVAALIREWVADYRPACGPGRRWLFPGHGKPGGHIGHQGLREAIKGAVATHVGVAMTPHQFRHLAARLFLAAFPGHYEELRQLLGHTLIATTMRYCGEAQEEVTRRYQEFALGRHRGGTSVPASPGPAARTRRGGRR</sequence>
<protein>
    <recommendedName>
        <fullName evidence="3">Tyr recombinase domain-containing protein</fullName>
    </recommendedName>
</protein>
<feature type="domain" description="Tyr recombinase" evidence="3">
    <location>
        <begin position="386"/>
        <end position="582"/>
    </location>
</feature>
<dbReference type="GO" id="GO:0006310">
    <property type="term" value="P:DNA recombination"/>
    <property type="evidence" value="ECO:0007669"/>
    <property type="project" value="UniProtKB-KW"/>
</dbReference>
<organism evidence="4 5">
    <name type="scientific">Roseomonas gilardii</name>
    <dbReference type="NCBI Taxonomy" id="257708"/>
    <lineage>
        <taxon>Bacteria</taxon>
        <taxon>Pseudomonadati</taxon>
        <taxon>Pseudomonadota</taxon>
        <taxon>Alphaproteobacteria</taxon>
        <taxon>Acetobacterales</taxon>
        <taxon>Roseomonadaceae</taxon>
        <taxon>Roseomonas</taxon>
    </lineage>
</organism>
<dbReference type="InterPro" id="IPR002104">
    <property type="entry name" value="Integrase_catalytic"/>
</dbReference>
<dbReference type="SUPFAM" id="SSF56349">
    <property type="entry name" value="DNA breaking-rejoining enzymes"/>
    <property type="match status" value="1"/>
</dbReference>
<reference evidence="4 5" key="1">
    <citation type="submission" date="2016-05" db="EMBL/GenBank/DDBJ databases">
        <title>Complete Genome and Methylome Analysis of Psychrotrophic Bacterial Isolates from Antarctic Lake Untersee.</title>
        <authorList>
            <person name="Fomenkov A."/>
            <person name="Akimov V.N."/>
            <person name="Vasilyeva L.V."/>
            <person name="Andersen D."/>
            <person name="Vincze T."/>
            <person name="Roberts R.J."/>
        </authorList>
    </citation>
    <scope>NUCLEOTIDE SEQUENCE [LARGE SCALE GENOMIC DNA]</scope>
    <source>
        <strain evidence="4 5">U14-5</strain>
        <plasmid evidence="5">Plasmid 2</plasmid>
    </source>
</reference>
<dbReference type="GO" id="GO:0003677">
    <property type="term" value="F:DNA binding"/>
    <property type="evidence" value="ECO:0007669"/>
    <property type="project" value="InterPro"/>
</dbReference>
<dbReference type="KEGG" id="rgi:RGI145_23845"/>
<dbReference type="InterPro" id="IPR011010">
    <property type="entry name" value="DNA_brk_join_enz"/>
</dbReference>
<evidence type="ECO:0000313" key="5">
    <source>
        <dbReference type="Proteomes" id="UP000185494"/>
    </source>
</evidence>
<evidence type="ECO:0000256" key="2">
    <source>
        <dbReference type="SAM" id="MobiDB-lite"/>
    </source>
</evidence>
<keyword evidence="1" id="KW-0233">DNA recombination</keyword>
<dbReference type="RefSeq" id="WP_075801076.1">
    <property type="nucleotide sequence ID" value="NZ_CP015586.1"/>
</dbReference>
<name>A0A1L7ANQ9_9PROT</name>
<proteinExistence type="predicted"/>
<dbReference type="PROSITE" id="PS51898">
    <property type="entry name" value="TYR_RECOMBINASE"/>
    <property type="match status" value="1"/>
</dbReference>
<dbReference type="GO" id="GO:0015074">
    <property type="term" value="P:DNA integration"/>
    <property type="evidence" value="ECO:0007669"/>
    <property type="project" value="InterPro"/>
</dbReference>
<evidence type="ECO:0000256" key="1">
    <source>
        <dbReference type="ARBA" id="ARBA00023172"/>
    </source>
</evidence>
<evidence type="ECO:0000313" key="4">
    <source>
        <dbReference type="EMBL" id="APT60380.1"/>
    </source>
</evidence>
<dbReference type="AlphaFoldDB" id="A0A1L7ANQ9"/>
<feature type="region of interest" description="Disordered" evidence="2">
    <location>
        <begin position="588"/>
        <end position="611"/>
    </location>
</feature>